<dbReference type="PATRIC" id="fig|1263870.3.peg.2441"/>
<evidence type="ECO:0000313" key="1">
    <source>
        <dbReference type="EMBL" id="EMI56274.1"/>
    </source>
</evidence>
<sequence length="86" mass="10159">MEDIGERLPFEIPFWNGVYPAVDDEEKEDYPFPFHPLELGEAALLNFFGYQIEGYADKNLIVPEEFPLVRLSRAANSRGKPWWKRW</sequence>
<evidence type="ECO:0000313" key="2">
    <source>
        <dbReference type="Proteomes" id="UP000011885"/>
    </source>
</evidence>
<dbReference type="InterPro" id="IPR053847">
    <property type="entry name" value="DUF6928"/>
</dbReference>
<reference evidence="1 2" key="1">
    <citation type="journal article" date="2013" name="Mar. Genomics">
        <title>Expression of sulfatases in Rhodopirellula baltica and the diversity of sulfatases in the genus Rhodopirellula.</title>
        <authorList>
            <person name="Wegner C.E."/>
            <person name="Richter-Heitmann T."/>
            <person name="Klindworth A."/>
            <person name="Klockow C."/>
            <person name="Richter M."/>
            <person name="Achstetter T."/>
            <person name="Glockner F.O."/>
            <person name="Harder J."/>
        </authorList>
    </citation>
    <scope>NUCLEOTIDE SEQUENCE [LARGE SCALE GENOMIC DNA]</scope>
    <source>
        <strain evidence="1 2">SM41</strain>
    </source>
</reference>
<proteinExistence type="predicted"/>
<dbReference type="Proteomes" id="UP000011885">
    <property type="component" value="Unassembled WGS sequence"/>
</dbReference>
<dbReference type="Pfam" id="PF21997">
    <property type="entry name" value="DUF6928"/>
    <property type="match status" value="1"/>
</dbReference>
<keyword evidence="2" id="KW-1185">Reference proteome</keyword>
<organism evidence="1 2">
    <name type="scientific">Rhodopirellula sallentina SM41</name>
    <dbReference type="NCBI Taxonomy" id="1263870"/>
    <lineage>
        <taxon>Bacteria</taxon>
        <taxon>Pseudomonadati</taxon>
        <taxon>Planctomycetota</taxon>
        <taxon>Planctomycetia</taxon>
        <taxon>Pirellulales</taxon>
        <taxon>Pirellulaceae</taxon>
        <taxon>Rhodopirellula</taxon>
    </lineage>
</organism>
<protein>
    <submittedName>
        <fullName evidence="1">Uncharacterized protein</fullName>
    </submittedName>
</protein>
<gene>
    <name evidence="1" type="ORF">RSSM_02293</name>
</gene>
<dbReference type="EMBL" id="ANOH01000158">
    <property type="protein sequence ID" value="EMI56274.1"/>
    <property type="molecule type" value="Genomic_DNA"/>
</dbReference>
<name>M5U4U2_9BACT</name>
<dbReference type="AlphaFoldDB" id="M5U4U2"/>
<comment type="caution">
    <text evidence="1">The sequence shown here is derived from an EMBL/GenBank/DDBJ whole genome shotgun (WGS) entry which is preliminary data.</text>
</comment>
<accession>M5U4U2</accession>